<evidence type="ECO:0000256" key="1">
    <source>
        <dbReference type="SAM" id="MobiDB-lite"/>
    </source>
</evidence>
<proteinExistence type="predicted"/>
<reference evidence="2 3" key="1">
    <citation type="journal article" date="2016" name="Genome Biol. Evol.">
        <title>Divergent and convergent evolution of fungal pathogenicity.</title>
        <authorList>
            <person name="Shang Y."/>
            <person name="Xiao G."/>
            <person name="Zheng P."/>
            <person name="Cen K."/>
            <person name="Zhan S."/>
            <person name="Wang C."/>
        </authorList>
    </citation>
    <scope>NUCLEOTIDE SEQUENCE [LARGE SCALE GENOMIC DNA]</scope>
    <source>
        <strain evidence="2 3">ARSEF 2679</strain>
    </source>
</reference>
<sequence length="301" mass="34210">MSHFNKNVLSPVARYSYRRTGRRIERINEREIRSDRYPQNTQEEISSFRAQIASSGSDIGGGPYPVPGSVAFTGPGQPITGPWNNGMYLQRPQQQQQQGAYHPRANNGRPRDHYYYAHARYMPQEGGDSAPPSSSSSSTSDEEDQDQPDQSNSSWTQEPWFQAHELWAQQLALDIDEWQAKEDAILALHWAEEAAAAEAARARARQSPAPGSWAAGAAFWNATYNRFTPSSAEDFNFARPRFYEYDSDDTMSNEHDSDYTMWDDYELYADWSDDYEVDANGSDESDPKANLEEEEDLYSPK</sequence>
<dbReference type="OrthoDB" id="4870869at2759"/>
<dbReference type="GeneID" id="30023165"/>
<feature type="compositionally biased region" description="Acidic residues" evidence="1">
    <location>
        <begin position="292"/>
        <end position="301"/>
    </location>
</feature>
<comment type="caution">
    <text evidence="2">The sequence shown here is derived from an EMBL/GenBank/DDBJ whole genome shotgun (WGS) entry which is preliminary data.</text>
</comment>
<evidence type="ECO:0000313" key="3">
    <source>
        <dbReference type="Proteomes" id="UP000076744"/>
    </source>
</evidence>
<name>A0A167R750_CORFA</name>
<dbReference type="AlphaFoldDB" id="A0A167R750"/>
<gene>
    <name evidence="2" type="ORF">ISF_06873</name>
</gene>
<organism evidence="2 3">
    <name type="scientific">Cordyceps fumosorosea (strain ARSEF 2679)</name>
    <name type="common">Isaria fumosorosea</name>
    <dbReference type="NCBI Taxonomy" id="1081104"/>
    <lineage>
        <taxon>Eukaryota</taxon>
        <taxon>Fungi</taxon>
        <taxon>Dikarya</taxon>
        <taxon>Ascomycota</taxon>
        <taxon>Pezizomycotina</taxon>
        <taxon>Sordariomycetes</taxon>
        <taxon>Hypocreomycetidae</taxon>
        <taxon>Hypocreales</taxon>
        <taxon>Cordycipitaceae</taxon>
        <taxon>Cordyceps</taxon>
    </lineage>
</organism>
<dbReference type="Proteomes" id="UP000076744">
    <property type="component" value="Unassembled WGS sequence"/>
</dbReference>
<feature type="compositionally biased region" description="Low complexity" evidence="1">
    <location>
        <begin position="128"/>
        <end position="139"/>
    </location>
</feature>
<dbReference type="EMBL" id="AZHB01000018">
    <property type="protein sequence ID" value="OAA58334.1"/>
    <property type="molecule type" value="Genomic_DNA"/>
</dbReference>
<dbReference type="RefSeq" id="XP_018702517.1">
    <property type="nucleotide sequence ID" value="XM_018850477.1"/>
</dbReference>
<keyword evidence="3" id="KW-1185">Reference proteome</keyword>
<accession>A0A167R750</accession>
<feature type="region of interest" description="Disordered" evidence="1">
    <location>
        <begin position="276"/>
        <end position="301"/>
    </location>
</feature>
<evidence type="ECO:0000313" key="2">
    <source>
        <dbReference type="EMBL" id="OAA58334.1"/>
    </source>
</evidence>
<feature type="region of interest" description="Disordered" evidence="1">
    <location>
        <begin position="122"/>
        <end position="156"/>
    </location>
</feature>
<protein>
    <submittedName>
        <fullName evidence="2">Uncharacterized protein</fullName>
    </submittedName>
</protein>